<evidence type="ECO:0000313" key="4">
    <source>
        <dbReference type="EMBL" id="GAA0813707.1"/>
    </source>
</evidence>
<proteinExistence type="predicted"/>
<dbReference type="RefSeq" id="WP_343815592.1">
    <property type="nucleotide sequence ID" value="NZ_BAAAFA010000002.1"/>
</dbReference>
<reference evidence="4 5" key="1">
    <citation type="journal article" date="2019" name="Int. J. Syst. Evol. Microbiol.">
        <title>The Global Catalogue of Microorganisms (GCM) 10K type strain sequencing project: providing services to taxonomists for standard genome sequencing and annotation.</title>
        <authorList>
            <consortium name="The Broad Institute Genomics Platform"/>
            <consortium name="The Broad Institute Genome Sequencing Center for Infectious Disease"/>
            <person name="Wu L."/>
            <person name="Ma J."/>
        </authorList>
    </citation>
    <scope>NUCLEOTIDE SEQUENCE [LARGE SCALE GENOMIC DNA]</scope>
    <source>
        <strain evidence="4 5">JCM 15608</strain>
    </source>
</reference>
<dbReference type="Pfam" id="PF05170">
    <property type="entry name" value="AsmA"/>
    <property type="match status" value="1"/>
</dbReference>
<keyword evidence="2" id="KW-0812">Transmembrane</keyword>
<sequence length="644" mass="69892">MNKIFKVIAAFFVVIILVVALIPFFISSDDIVKQVSEQVQTTTGRVLSIDGDKSFSVFPSLSLQLENVRFSNMESGSKADMVTMKALAIHIPWLSLFSGELIVERFVIEQPNILLETDKAGKNNWQLLAATAEPTASDTSASGSSTLPEQFDLSLGQVEVNGGKLTFIDHRTDSTTVIDELELALVLPSLREKFTFNGSLNYMDETFDLEANLTTPAKLINNQAVQVELALTSSIVNLNYQGELLESGATIKGHLALDTPSVKNILAWQKQSVAMKDNALNQFSFNTDMHFSQNTLTLAKLDAKLDQLAFTGQSALTLSSPLQVNLDIDLGELDLNPYLADAAENSSKAAQSETENDTNKEAQPIVWDNSTIDLSALKQLNANIKLSSSKLIFREIKLDENEILLKLENGNAKVTLNKFNAYQGKGSGEINLISAVKPYKISSKFSLEGIQANPLLNDAAGFDKLLGQGQFSWNLNTQGLSQRDFVEKLNGTFGFNLSDGAVKGANLAAIARSAESLLNGDVSNVSLDKNFDQAQKTDFASFIANFTVTNGVANTSDLALANPFIRVNGQGGADLPKTDINFKVQTKLIASADGQQSEGDSSGVTIPMKITGQFHKIKVRPDVSSATKDKVKDKLKDKLKGLFN</sequence>
<keyword evidence="2" id="KW-0472">Membrane</keyword>
<dbReference type="EMBL" id="BAAAFA010000002">
    <property type="protein sequence ID" value="GAA0813707.1"/>
    <property type="molecule type" value="Genomic_DNA"/>
</dbReference>
<name>A0ABN1L4K1_9GAMM</name>
<feature type="domain" description="AsmA" evidence="3">
    <location>
        <begin position="1"/>
        <end position="321"/>
    </location>
</feature>
<evidence type="ECO:0000256" key="2">
    <source>
        <dbReference type="SAM" id="Phobius"/>
    </source>
</evidence>
<dbReference type="PANTHER" id="PTHR30441">
    <property type="entry name" value="DUF748 DOMAIN-CONTAINING PROTEIN"/>
    <property type="match status" value="1"/>
</dbReference>
<evidence type="ECO:0000313" key="5">
    <source>
        <dbReference type="Proteomes" id="UP001500021"/>
    </source>
</evidence>
<protein>
    <submittedName>
        <fullName evidence="4">AsmA family protein</fullName>
    </submittedName>
</protein>
<evidence type="ECO:0000256" key="1">
    <source>
        <dbReference type="SAM" id="MobiDB-lite"/>
    </source>
</evidence>
<gene>
    <name evidence="4" type="ORF">GCM10009111_09530</name>
</gene>
<feature type="compositionally biased region" description="Polar residues" evidence="1">
    <location>
        <begin position="344"/>
        <end position="353"/>
    </location>
</feature>
<evidence type="ECO:0000259" key="3">
    <source>
        <dbReference type="Pfam" id="PF05170"/>
    </source>
</evidence>
<dbReference type="InterPro" id="IPR007844">
    <property type="entry name" value="AsmA"/>
</dbReference>
<dbReference type="PANTHER" id="PTHR30441:SF4">
    <property type="entry name" value="PROTEIN ASMA"/>
    <property type="match status" value="1"/>
</dbReference>
<feature type="transmembrane region" description="Helical" evidence="2">
    <location>
        <begin position="7"/>
        <end position="26"/>
    </location>
</feature>
<dbReference type="Proteomes" id="UP001500021">
    <property type="component" value="Unassembled WGS sequence"/>
</dbReference>
<keyword evidence="5" id="KW-1185">Reference proteome</keyword>
<accession>A0ABN1L4K1</accession>
<comment type="caution">
    <text evidence="4">The sequence shown here is derived from an EMBL/GenBank/DDBJ whole genome shotgun (WGS) entry which is preliminary data.</text>
</comment>
<organism evidence="4 5">
    <name type="scientific">Colwellia asteriadis</name>
    <dbReference type="NCBI Taxonomy" id="517723"/>
    <lineage>
        <taxon>Bacteria</taxon>
        <taxon>Pseudomonadati</taxon>
        <taxon>Pseudomonadota</taxon>
        <taxon>Gammaproteobacteria</taxon>
        <taxon>Alteromonadales</taxon>
        <taxon>Colwelliaceae</taxon>
        <taxon>Colwellia</taxon>
    </lineage>
</organism>
<feature type="region of interest" description="Disordered" evidence="1">
    <location>
        <begin position="344"/>
        <end position="363"/>
    </location>
</feature>
<dbReference type="InterPro" id="IPR052894">
    <property type="entry name" value="AsmA-related"/>
</dbReference>
<keyword evidence="2" id="KW-1133">Transmembrane helix</keyword>